<feature type="region of interest" description="Disordered" evidence="5">
    <location>
        <begin position="733"/>
        <end position="782"/>
    </location>
</feature>
<evidence type="ECO:0000313" key="8">
    <source>
        <dbReference type="Ensembl" id="ENSPKIP00000029617.1"/>
    </source>
</evidence>
<dbReference type="CTD" id="54507"/>
<evidence type="ECO:0000259" key="7">
    <source>
        <dbReference type="PROSITE" id="PS50900"/>
    </source>
</evidence>
<feature type="compositionally biased region" description="Basic and acidic residues" evidence="5">
    <location>
        <begin position="370"/>
        <end position="380"/>
    </location>
</feature>
<evidence type="ECO:0000313" key="9">
    <source>
        <dbReference type="Proteomes" id="UP000261540"/>
    </source>
</evidence>
<dbReference type="SUPFAM" id="SSF82895">
    <property type="entry name" value="TSP-1 type 1 repeat"/>
    <property type="match status" value="7"/>
</dbReference>
<dbReference type="GO" id="GO:0031012">
    <property type="term" value="C:extracellular matrix"/>
    <property type="evidence" value="ECO:0007669"/>
    <property type="project" value="TreeGrafter"/>
</dbReference>
<reference evidence="8" key="2">
    <citation type="submission" date="2025-09" db="UniProtKB">
        <authorList>
            <consortium name="Ensembl"/>
        </authorList>
    </citation>
    <scope>IDENTIFICATION</scope>
</reference>
<dbReference type="GeneID" id="111853311"/>
<dbReference type="PROSITE" id="PS50900">
    <property type="entry name" value="PLAC"/>
    <property type="match status" value="1"/>
</dbReference>
<dbReference type="GO" id="GO:0048593">
    <property type="term" value="P:camera-type eye morphogenesis"/>
    <property type="evidence" value="ECO:0007669"/>
    <property type="project" value="Ensembl"/>
</dbReference>
<feature type="compositionally biased region" description="Pro residues" evidence="5">
    <location>
        <begin position="407"/>
        <end position="434"/>
    </location>
</feature>
<feature type="compositionally biased region" description="Basic and acidic residues" evidence="5">
    <location>
        <begin position="287"/>
        <end position="307"/>
    </location>
</feature>
<dbReference type="RefSeq" id="XP_023685811.1">
    <property type="nucleotide sequence ID" value="XM_023830043.2"/>
</dbReference>
<feature type="region of interest" description="Disordered" evidence="5">
    <location>
        <begin position="185"/>
        <end position="465"/>
    </location>
</feature>
<comment type="subcellular location">
    <subcellularLocation>
        <location evidence="1">Secreted</location>
    </subcellularLocation>
</comment>
<dbReference type="Pfam" id="PF00090">
    <property type="entry name" value="TSP_1"/>
    <property type="match status" value="1"/>
</dbReference>
<dbReference type="STRING" id="1676925.ENSPKIP00000029617"/>
<name>A0A3B3SFU8_9TELE</name>
<dbReference type="Pfam" id="PF19030">
    <property type="entry name" value="TSP1_ADAMTS"/>
    <property type="match status" value="6"/>
</dbReference>
<dbReference type="SMART" id="SM00209">
    <property type="entry name" value="TSP1"/>
    <property type="match status" value="7"/>
</dbReference>
<dbReference type="InterPro" id="IPR045371">
    <property type="entry name" value="ADAMTS_CR_3"/>
</dbReference>
<evidence type="ECO:0000256" key="2">
    <source>
        <dbReference type="ARBA" id="ARBA00022525"/>
    </source>
</evidence>
<keyword evidence="4" id="KW-0677">Repeat</keyword>
<feature type="region of interest" description="Disordered" evidence="5">
    <location>
        <begin position="120"/>
        <end position="163"/>
    </location>
</feature>
<dbReference type="Gene3D" id="2.60.120.830">
    <property type="match status" value="1"/>
</dbReference>
<dbReference type="InterPro" id="IPR036383">
    <property type="entry name" value="TSP1_rpt_sf"/>
</dbReference>
<evidence type="ECO:0000256" key="3">
    <source>
        <dbReference type="ARBA" id="ARBA00022729"/>
    </source>
</evidence>
<feature type="region of interest" description="Disordered" evidence="5">
    <location>
        <begin position="656"/>
        <end position="680"/>
    </location>
</feature>
<dbReference type="GO" id="GO:0005576">
    <property type="term" value="C:extracellular region"/>
    <property type="evidence" value="ECO:0007669"/>
    <property type="project" value="UniProtKB-SubCell"/>
</dbReference>
<feature type="domain" description="PLAC" evidence="7">
    <location>
        <begin position="1134"/>
        <end position="1171"/>
    </location>
</feature>
<feature type="compositionally biased region" description="Polar residues" evidence="5">
    <location>
        <begin position="127"/>
        <end position="136"/>
    </location>
</feature>
<dbReference type="Gene3D" id="2.20.100.10">
    <property type="entry name" value="Thrombospondin type-1 (TSP1) repeat"/>
    <property type="match status" value="7"/>
</dbReference>
<dbReference type="Pfam" id="PF05986">
    <property type="entry name" value="ADAMTS_spacer1"/>
    <property type="match status" value="1"/>
</dbReference>
<evidence type="ECO:0000256" key="4">
    <source>
        <dbReference type="ARBA" id="ARBA00022737"/>
    </source>
</evidence>
<keyword evidence="2" id="KW-0964">Secreted</keyword>
<proteinExistence type="predicted"/>
<dbReference type="AlphaFoldDB" id="A0A3B3SFU8"/>
<evidence type="ECO:0000256" key="5">
    <source>
        <dbReference type="SAM" id="MobiDB-lite"/>
    </source>
</evidence>
<dbReference type="Proteomes" id="UP000261540">
    <property type="component" value="Unplaced"/>
</dbReference>
<dbReference type="InterPro" id="IPR050439">
    <property type="entry name" value="ADAMTS_ADAMTS-like"/>
</dbReference>
<feature type="signal peptide" evidence="6">
    <location>
        <begin position="1"/>
        <end position="27"/>
    </location>
</feature>
<dbReference type="GO" id="GO:0004222">
    <property type="term" value="F:metalloendopeptidase activity"/>
    <property type="evidence" value="ECO:0007669"/>
    <property type="project" value="TreeGrafter"/>
</dbReference>
<dbReference type="Pfam" id="PF19236">
    <property type="entry name" value="ADAMTS_CR_3"/>
    <property type="match status" value="1"/>
</dbReference>
<keyword evidence="3 6" id="KW-0732">Signal</keyword>
<protein>
    <recommendedName>
        <fullName evidence="7">PLAC domain-containing protein</fullName>
    </recommendedName>
</protein>
<keyword evidence="9" id="KW-1185">Reference proteome</keyword>
<dbReference type="Pfam" id="PF08686">
    <property type="entry name" value="PLAC"/>
    <property type="match status" value="1"/>
</dbReference>
<reference evidence="8" key="1">
    <citation type="submission" date="2025-08" db="UniProtKB">
        <authorList>
            <consortium name="Ensembl"/>
        </authorList>
    </citation>
    <scope>IDENTIFICATION</scope>
</reference>
<evidence type="ECO:0000256" key="1">
    <source>
        <dbReference type="ARBA" id="ARBA00004613"/>
    </source>
</evidence>
<organism evidence="8 9">
    <name type="scientific">Paramormyrops kingsleyae</name>
    <dbReference type="NCBI Taxonomy" id="1676925"/>
    <lineage>
        <taxon>Eukaryota</taxon>
        <taxon>Metazoa</taxon>
        <taxon>Chordata</taxon>
        <taxon>Craniata</taxon>
        <taxon>Vertebrata</taxon>
        <taxon>Euteleostomi</taxon>
        <taxon>Actinopterygii</taxon>
        <taxon>Neopterygii</taxon>
        <taxon>Teleostei</taxon>
        <taxon>Osteoglossocephala</taxon>
        <taxon>Osteoglossomorpha</taxon>
        <taxon>Osteoglossiformes</taxon>
        <taxon>Mormyridae</taxon>
        <taxon>Paramormyrops</taxon>
    </lineage>
</organism>
<dbReference type="InterPro" id="IPR010294">
    <property type="entry name" value="ADAMTS_spacer1"/>
</dbReference>
<dbReference type="Ensembl" id="ENSPKIT00000010414.1">
    <property type="protein sequence ID" value="ENSPKIP00000029617.1"/>
    <property type="gene ID" value="ENSPKIG00000010786.1"/>
</dbReference>
<dbReference type="FunFam" id="2.20.100.10:FF:000005">
    <property type="entry name" value="ADAM metallopeptidase with thrombospondin type 1 motif 9"/>
    <property type="match status" value="4"/>
</dbReference>
<dbReference type="GO" id="GO:0030198">
    <property type="term" value="P:extracellular matrix organization"/>
    <property type="evidence" value="ECO:0007669"/>
    <property type="project" value="TreeGrafter"/>
</dbReference>
<dbReference type="GeneTree" id="ENSGT00940000161136"/>
<feature type="compositionally biased region" description="Basic and acidic residues" evidence="5">
    <location>
        <begin position="342"/>
        <end position="358"/>
    </location>
</feature>
<feature type="chain" id="PRO_5017313669" description="PLAC domain-containing protein" evidence="6">
    <location>
        <begin position="28"/>
        <end position="1177"/>
    </location>
</feature>
<dbReference type="FunFam" id="2.60.120.830:FF:000001">
    <property type="entry name" value="A disintegrin and metalloproteinase with thrombospondin motifs 1"/>
    <property type="match status" value="1"/>
</dbReference>
<feature type="compositionally biased region" description="Basic residues" evidence="5">
    <location>
        <begin position="251"/>
        <end position="260"/>
    </location>
</feature>
<dbReference type="PANTHER" id="PTHR13723:SF312">
    <property type="entry name" value="THROMBOSPONDIN TYPE-1 DOMAIN-CONTAINING PROTEIN 4-LIKE ISOFORM X1"/>
    <property type="match status" value="1"/>
</dbReference>
<dbReference type="InterPro" id="IPR010909">
    <property type="entry name" value="PLAC"/>
</dbReference>
<accession>A0A3B3SFU8</accession>
<dbReference type="GO" id="GO:0006508">
    <property type="term" value="P:proteolysis"/>
    <property type="evidence" value="ECO:0007669"/>
    <property type="project" value="TreeGrafter"/>
</dbReference>
<evidence type="ECO:0000256" key="6">
    <source>
        <dbReference type="SAM" id="SignalP"/>
    </source>
</evidence>
<feature type="compositionally biased region" description="Low complexity" evidence="5">
    <location>
        <begin position="220"/>
        <end position="236"/>
    </location>
</feature>
<dbReference type="InterPro" id="IPR000884">
    <property type="entry name" value="TSP1_rpt"/>
</dbReference>
<dbReference type="PANTHER" id="PTHR13723">
    <property type="entry name" value="ADAMTS A DISINTEGRIN AND METALLOPROTEASE WITH THROMBOSPONDIN MOTIFS PROTEASE"/>
    <property type="match status" value="1"/>
</dbReference>
<sequence>MKSKSERSVLVLRISLLIWIFLTRAEARVSGRKARQTQETEGLEASWGPWSPWGDCSQTCGVGVSDRRRRCLAKPRASHSWELPAFLSLGLPNHTPVVSAIRPHYPSQYPLTDTYAYSGGERRPFYSPSSSANQNGRLPVFRRSQGSGLPDQARPEAPLSWRDFPPYNQESVSVYRPPSFPSSSINYGQVGRSPWPPDSEGTGRVAGGGTRRSVPANQDGVSPRRSVSPGSSIRPGQFGYGRMPFSLPLHRQNRQARHSVHGGNSSSSAAAAEEPPPAGHGGVGPAEPKEHPGAEEDWGKVEPERQVGRSITSAGLPDPRPDERVEPGQATTDGRSVGLPHGRPDEVPPGLVERDRPAHFIPRVRTPPHPSREWQPERRAPSPNSHPAYPPFWQPVPHREPLYSFAPPLPPTRPLQLPPGSPSNPNIWLPPPQQPGEEPEGGGEAASELRPAGGRWRPGGPPPRNFKCSGPEKEYRRCSSQVCPGGAVDPRVEQCSSFNSQEFMGRLYDWEPFTEVGAVQQCELTCRPAGFRFYVRQADAVRDGTPCVNSTVAGVCVGGHCLSEGCDGILGSGLVRDRCGVCGGRDASCRRVSATFNDTSVPLGYHHILDIPVGATAINITERKASPNYLALRSGTGQSVVNGRWAVDPPGEYQAGGTTFSYSRPRASAEGRDDGAGETLMAPGPTSTLLKLYIIHHRKNPGIDYEFYIPVESEQGGEQRGLRQEIGVRSPVLDSSIPGAPPPALSPAARSWAPEQPRAQGLGPSRNARIPPRTDQPLDTQPPFIWRRGLLTECSASCGKGTQHRIVYCVNRHTEQEVPEIKCDSATKPDTEEEPCNLHPCPPFWEVGSWSDCSVTCGSGLQQRQVQCRQSFGNRSTMVHPQRCSSLVRPNATQPCHPRVCSQWEIRTNWSACSVDCGSGKRTRSVRCVSNQGNIVSDRECSTRLRPQGTEDCHMGPCITNWYFTDWTQTCSAQCGPGIQRREVLCLSSGGGGGDCMGEKPLDMKACNGGRCLPVELWYTGPWSPCSSSCGNGTQRRDVICVQKLGSDFNVTPSASCAHLEKPALVQTCEVGPCGPQWFTTEWSACSRSCGRGSQTREVRCLTVDRRPSLACDASSRPEREQPCNTLPCGPQVSDENCKDKRHNCMMVVQARLCVYSYYKTVCCASCSQSTQRARRQ</sequence>
<dbReference type="PROSITE" id="PS50092">
    <property type="entry name" value="TSP1"/>
    <property type="match status" value="7"/>
</dbReference>
<feature type="compositionally biased region" description="Low complexity" evidence="5">
    <location>
        <begin position="261"/>
        <end position="273"/>
    </location>
</feature>